<proteinExistence type="predicted"/>
<dbReference type="EMBL" id="DXEV01000102">
    <property type="protein sequence ID" value="HIX56888.1"/>
    <property type="molecule type" value="Genomic_DNA"/>
</dbReference>
<evidence type="ECO:0000313" key="1">
    <source>
        <dbReference type="EMBL" id="HIX56888.1"/>
    </source>
</evidence>
<name>A0A9D2B0Q2_9GAMM</name>
<evidence type="ECO:0000313" key="2">
    <source>
        <dbReference type="Proteomes" id="UP000886829"/>
    </source>
</evidence>
<gene>
    <name evidence="1" type="ORF">H9850_05395</name>
</gene>
<reference evidence="1" key="2">
    <citation type="submission" date="2021-04" db="EMBL/GenBank/DDBJ databases">
        <authorList>
            <person name="Gilroy R."/>
        </authorList>
    </citation>
    <scope>NUCLEOTIDE SEQUENCE</scope>
    <source>
        <strain evidence="1">USASDec5-558</strain>
    </source>
</reference>
<dbReference type="AlphaFoldDB" id="A0A9D2B0Q2"/>
<sequence length="251" mass="27607">MIDLKNQPLLRHSPLLLRNNDLLPTLVRSEVRGQAVLHHLNPPKTPEGQKYELKPENKDLKIVFKANAEGNYYYPYAVYDPLPPTNDAEDASVYTPGDYIAVPLQSTGTDRIVLEEPTPVANIIGSGKDPKPIGYSSSSWIDIIRDVAGDEAASFCQVQPYIYLSDGTLLGQIAIPYPHYFLVGAHLTKGPENQRGEALKGDNVLLLAITNEHNVCKIRTSRQQNPTTGEGFYMLTIPGAVGVELSGFKLP</sequence>
<protein>
    <submittedName>
        <fullName evidence="1">Uncharacterized protein</fullName>
    </submittedName>
</protein>
<dbReference type="Proteomes" id="UP000886829">
    <property type="component" value="Unassembled WGS sequence"/>
</dbReference>
<reference evidence="1" key="1">
    <citation type="journal article" date="2021" name="PeerJ">
        <title>Extensive microbial diversity within the chicken gut microbiome revealed by metagenomics and culture.</title>
        <authorList>
            <person name="Gilroy R."/>
            <person name="Ravi A."/>
            <person name="Getino M."/>
            <person name="Pursley I."/>
            <person name="Horton D.L."/>
            <person name="Alikhan N.F."/>
            <person name="Baker D."/>
            <person name="Gharbi K."/>
            <person name="Hall N."/>
            <person name="Watson M."/>
            <person name="Adriaenssens E.M."/>
            <person name="Foster-Nyarko E."/>
            <person name="Jarju S."/>
            <person name="Secka A."/>
            <person name="Antonio M."/>
            <person name="Oren A."/>
            <person name="Chaudhuri R.R."/>
            <person name="La Ragione R."/>
            <person name="Hildebrand F."/>
            <person name="Pallen M.J."/>
        </authorList>
    </citation>
    <scope>NUCLEOTIDE SEQUENCE</scope>
    <source>
        <strain evidence="1">USASDec5-558</strain>
    </source>
</reference>
<comment type="caution">
    <text evidence="1">The sequence shown here is derived from an EMBL/GenBank/DDBJ whole genome shotgun (WGS) entry which is preliminary data.</text>
</comment>
<organism evidence="1 2">
    <name type="scientific">Candidatus Anaerobiospirillum pullistercoris</name>
    <dbReference type="NCBI Taxonomy" id="2838452"/>
    <lineage>
        <taxon>Bacteria</taxon>
        <taxon>Pseudomonadati</taxon>
        <taxon>Pseudomonadota</taxon>
        <taxon>Gammaproteobacteria</taxon>
        <taxon>Aeromonadales</taxon>
        <taxon>Succinivibrionaceae</taxon>
        <taxon>Anaerobiospirillum</taxon>
    </lineage>
</organism>
<accession>A0A9D2B0Q2</accession>